<feature type="transmembrane region" description="Helical" evidence="1">
    <location>
        <begin position="6"/>
        <end position="26"/>
    </location>
</feature>
<name>A0A1D9LJA7_9NEIS</name>
<reference evidence="2 3" key="1">
    <citation type="submission" date="2016-10" db="EMBL/GenBank/DDBJ databases">
        <title>Chromobacterium muskegensis sp. nov., an insecticidal bacterium isolated from Sphagnum bogs.</title>
        <authorList>
            <person name="Sparks M.E."/>
            <person name="Blackburn M.B."/>
            <person name="Gundersen-Rindal D.E."/>
            <person name="Mitchell A."/>
            <person name="Farrar R."/>
            <person name="Kuhar D."/>
        </authorList>
    </citation>
    <scope>NUCLEOTIDE SEQUENCE [LARGE SCALE GENOMIC DNA]</scope>
    <source>
        <strain evidence="2 3">21-1</strain>
    </source>
</reference>
<dbReference type="EMBL" id="CP017707">
    <property type="protein sequence ID" value="AOZ51299.1"/>
    <property type="molecule type" value="Genomic_DNA"/>
</dbReference>
<evidence type="ECO:0000313" key="3">
    <source>
        <dbReference type="Proteomes" id="UP000178776"/>
    </source>
</evidence>
<gene>
    <name evidence="2" type="ORF">BKX93_15680</name>
</gene>
<keyword evidence="1" id="KW-1133">Transmembrane helix</keyword>
<dbReference type="GeneID" id="68842649"/>
<evidence type="ECO:0000256" key="1">
    <source>
        <dbReference type="SAM" id="Phobius"/>
    </source>
</evidence>
<dbReference type="AlphaFoldDB" id="A0A1D9LJA7"/>
<organism evidence="2 3">
    <name type="scientific">Chromobacterium vaccinii</name>
    <dbReference type="NCBI Taxonomy" id="1108595"/>
    <lineage>
        <taxon>Bacteria</taxon>
        <taxon>Pseudomonadati</taxon>
        <taxon>Pseudomonadota</taxon>
        <taxon>Betaproteobacteria</taxon>
        <taxon>Neisseriales</taxon>
        <taxon>Chromobacteriaceae</taxon>
        <taxon>Chromobacterium</taxon>
    </lineage>
</organism>
<keyword evidence="1" id="KW-0472">Membrane</keyword>
<evidence type="ECO:0000313" key="2">
    <source>
        <dbReference type="EMBL" id="AOZ51299.1"/>
    </source>
</evidence>
<feature type="transmembrane region" description="Helical" evidence="1">
    <location>
        <begin position="38"/>
        <end position="56"/>
    </location>
</feature>
<dbReference type="STRING" id="1108595.BKX93_15680"/>
<keyword evidence="1" id="KW-0812">Transmembrane</keyword>
<dbReference type="KEGG" id="cvc:BKX93_15680"/>
<dbReference type="RefSeq" id="WP_046155175.1">
    <property type="nucleotide sequence ID" value="NZ_CP017707.1"/>
</dbReference>
<accession>A0A1D9LJA7</accession>
<proteinExistence type="predicted"/>
<protein>
    <submittedName>
        <fullName evidence="2">Uncharacterized protein</fullName>
    </submittedName>
</protein>
<sequence>MFGFWRLWLLATVLAIGWALLCFALTHDRRYLRRALAIARWSAGLLAVVSCFWLIFRLLR</sequence>
<dbReference type="Proteomes" id="UP000178776">
    <property type="component" value="Chromosome"/>
</dbReference>